<dbReference type="EMBL" id="CDQK01000001">
    <property type="protein sequence ID" value="CEP20578.1"/>
    <property type="molecule type" value="Genomic_DNA"/>
</dbReference>
<proteinExistence type="predicted"/>
<dbReference type="EMBL" id="KV453925">
    <property type="protein sequence ID" value="ODV75876.1"/>
    <property type="molecule type" value="Genomic_DNA"/>
</dbReference>
<dbReference type="GeneID" id="30990502"/>
<protein>
    <submittedName>
        <fullName evidence="1">Uncharacterized protein</fullName>
    </submittedName>
</protein>
<evidence type="ECO:0000313" key="2">
    <source>
        <dbReference type="EMBL" id="ODV75876.1"/>
    </source>
</evidence>
<evidence type="ECO:0000313" key="1">
    <source>
        <dbReference type="EMBL" id="CEP20578.1"/>
    </source>
</evidence>
<organism evidence="1 3">
    <name type="scientific">Cyberlindnera jadinii (strain ATCC 18201 / CBS 1600 / BCRC 20928 / JCM 3617 / NBRC 0987 / NRRL Y-1542)</name>
    <name type="common">Torula yeast</name>
    <name type="synonym">Candida utilis</name>
    <dbReference type="NCBI Taxonomy" id="983966"/>
    <lineage>
        <taxon>Eukaryota</taxon>
        <taxon>Fungi</taxon>
        <taxon>Dikarya</taxon>
        <taxon>Ascomycota</taxon>
        <taxon>Saccharomycotina</taxon>
        <taxon>Saccharomycetes</taxon>
        <taxon>Phaffomycetales</taxon>
        <taxon>Phaffomycetaceae</taxon>
        <taxon>Cyberlindnera</taxon>
    </lineage>
</organism>
<evidence type="ECO:0000313" key="4">
    <source>
        <dbReference type="Proteomes" id="UP000094389"/>
    </source>
</evidence>
<dbReference type="RefSeq" id="XP_020072915.1">
    <property type="nucleotide sequence ID" value="XM_020216106.1"/>
</dbReference>
<dbReference type="Proteomes" id="UP000038830">
    <property type="component" value="Unassembled WGS sequence"/>
</dbReference>
<accession>A0A1E4S8N6</accession>
<evidence type="ECO:0000313" key="3">
    <source>
        <dbReference type="Proteomes" id="UP000038830"/>
    </source>
</evidence>
<dbReference type="OrthoDB" id="3979777at2759"/>
<reference evidence="2 4" key="3">
    <citation type="journal article" date="2016" name="Proc. Natl. Acad. Sci. U.S.A.">
        <title>Comparative genomics of biotechnologically important yeasts.</title>
        <authorList>
            <person name="Riley R."/>
            <person name="Haridas S."/>
            <person name="Wolfe K.H."/>
            <person name="Lopes M.R."/>
            <person name="Hittinger C.T."/>
            <person name="Goeker M."/>
            <person name="Salamov A.A."/>
            <person name="Wisecaver J.H."/>
            <person name="Long T.M."/>
            <person name="Calvey C.H."/>
            <person name="Aerts A.L."/>
            <person name="Barry K.W."/>
            <person name="Choi C."/>
            <person name="Clum A."/>
            <person name="Coughlan A.Y."/>
            <person name="Deshpande S."/>
            <person name="Douglass A.P."/>
            <person name="Hanson S.J."/>
            <person name="Klenk H.-P."/>
            <person name="LaButti K.M."/>
            <person name="Lapidus A."/>
            <person name="Lindquist E.A."/>
            <person name="Lipzen A.M."/>
            <person name="Meier-Kolthoff J.P."/>
            <person name="Ohm R.A."/>
            <person name="Otillar R.P."/>
            <person name="Pangilinan J.L."/>
            <person name="Peng Y."/>
            <person name="Rokas A."/>
            <person name="Rosa C.A."/>
            <person name="Scheuner C."/>
            <person name="Sibirny A.A."/>
            <person name="Slot J.C."/>
            <person name="Stielow J.B."/>
            <person name="Sun H."/>
            <person name="Kurtzman C.P."/>
            <person name="Blackwell M."/>
            <person name="Grigoriev I.V."/>
            <person name="Jeffries T.W."/>
        </authorList>
    </citation>
    <scope>NUCLEOTIDE SEQUENCE [LARGE SCALE GENOMIC DNA]</scope>
    <source>
        <strain evidence="4">ATCC 18201 / CBS 1600 / BCRC 20928 / JCM 3617 / NBRC 0987 / NRRL Y-1542</strain>
        <strain evidence="2">NRRL Y-1542</strain>
    </source>
</reference>
<name>A0A0H5BYL1_CYBJN</name>
<dbReference type="AlphaFoldDB" id="A0A0H5BYL1"/>
<gene>
    <name evidence="1" type="ORF">BN1211_0480</name>
    <name evidence="2" type="ORF">CYBJADRAFT_170341</name>
</gene>
<accession>A0A0H5BYL1</accession>
<sequence>MSVLPSYEDSIKVQQPPSYATIATSSCECPVRSMYHTDPLNLVILGDEQNDTVDPLTMSFGDYVVRTEEDIYDSFVALRIIMEDKIKQIDRNIEFVQKRIISRSRNYYIDCLRLNTCEAFVRIRNRIMLELRQLQQLFTLIAHHNELYAQVSSQVCELCPLSDVKPQSACHNKLLFRAQVVKNLEILQERVNKFASCDDVGFVLKERAKVYNDARDFVRRQTQS</sequence>
<reference evidence="3" key="2">
    <citation type="journal article" date="2015" name="J. Biotechnol.">
        <title>The structure of the Cyberlindnera jadinii genome and its relation to Candida utilis analyzed by the occurrence of single nucleotide polymorphisms.</title>
        <authorList>
            <person name="Rupp O."/>
            <person name="Brinkrolf K."/>
            <person name="Buerth C."/>
            <person name="Kunigo M."/>
            <person name="Schneider J."/>
            <person name="Jaenicke S."/>
            <person name="Goesmann A."/>
            <person name="Puehler A."/>
            <person name="Jaeger K.-E."/>
            <person name="Ernst J.F."/>
        </authorList>
    </citation>
    <scope>NUCLEOTIDE SEQUENCE [LARGE SCALE GENOMIC DNA]</scope>
    <source>
        <strain evidence="3">ATCC 18201 / CBS 1600 / BCRC 20928 / JCM 3617 / NBRC 0987 / NRRL Y-1542</strain>
    </source>
</reference>
<keyword evidence="4" id="KW-1185">Reference proteome</keyword>
<dbReference type="Proteomes" id="UP000094389">
    <property type="component" value="Unassembled WGS sequence"/>
</dbReference>
<reference evidence="1" key="1">
    <citation type="submission" date="2014-12" db="EMBL/GenBank/DDBJ databases">
        <authorList>
            <person name="Jaenicke S."/>
        </authorList>
    </citation>
    <scope>NUCLEOTIDE SEQUENCE [LARGE SCALE GENOMIC DNA]</scope>
    <source>
        <strain evidence="1">CBS1600</strain>
    </source>
</reference>